<keyword evidence="1" id="KW-0472">Membrane</keyword>
<evidence type="ECO:0000256" key="1">
    <source>
        <dbReference type="SAM" id="Phobius"/>
    </source>
</evidence>
<sequence length="77" mass="9157">MFVIELSPTMAIIIYLALTLSTLLGIWIFYHYKSRAKKVVLSEKKLFVCEYCHFAYLDRIEKRITQCPQCQSLNEHR</sequence>
<dbReference type="Proteomes" id="UP000031307">
    <property type="component" value="Unassembled WGS sequence"/>
</dbReference>
<evidence type="ECO:0000313" key="2">
    <source>
        <dbReference type="EMBL" id="KIA76831.1"/>
    </source>
</evidence>
<feature type="transmembrane region" description="Helical" evidence="1">
    <location>
        <begin position="12"/>
        <end position="30"/>
    </location>
</feature>
<keyword evidence="1" id="KW-1133">Transmembrane helix</keyword>
<name>A0A0C1BZH5_9BACT</name>
<dbReference type="EMBL" id="JSAM01000104">
    <property type="protein sequence ID" value="KIA76831.1"/>
    <property type="molecule type" value="Genomic_DNA"/>
</dbReference>
<gene>
    <name evidence="2" type="ORF">DB43_HI00160</name>
</gene>
<comment type="caution">
    <text evidence="2">The sequence shown here is derived from an EMBL/GenBank/DDBJ whole genome shotgun (WGS) entry which is preliminary data.</text>
</comment>
<proteinExistence type="predicted"/>
<accession>A0A0C1BZH5</accession>
<protein>
    <recommendedName>
        <fullName evidence="4">Hydrogenase nickel incorporation protein HypA</fullName>
    </recommendedName>
</protein>
<evidence type="ECO:0000313" key="3">
    <source>
        <dbReference type="Proteomes" id="UP000031307"/>
    </source>
</evidence>
<keyword evidence="1" id="KW-0812">Transmembrane</keyword>
<organism evidence="2 3">
    <name type="scientific">Parachlamydia acanthamoebae</name>
    <dbReference type="NCBI Taxonomy" id="83552"/>
    <lineage>
        <taxon>Bacteria</taxon>
        <taxon>Pseudomonadati</taxon>
        <taxon>Chlamydiota</taxon>
        <taxon>Chlamydiia</taxon>
        <taxon>Parachlamydiales</taxon>
        <taxon>Parachlamydiaceae</taxon>
        <taxon>Parachlamydia</taxon>
    </lineage>
</organism>
<evidence type="ECO:0008006" key="4">
    <source>
        <dbReference type="Google" id="ProtNLM"/>
    </source>
</evidence>
<dbReference type="AlphaFoldDB" id="A0A0C1BZH5"/>
<reference evidence="2 3" key="1">
    <citation type="journal article" date="2014" name="Mol. Biol. Evol.">
        <title>Massive expansion of Ubiquitination-related gene families within the Chlamydiae.</title>
        <authorList>
            <person name="Domman D."/>
            <person name="Collingro A."/>
            <person name="Lagkouvardos I."/>
            <person name="Gehre L."/>
            <person name="Weinmaier T."/>
            <person name="Rattei T."/>
            <person name="Subtil A."/>
            <person name="Horn M."/>
        </authorList>
    </citation>
    <scope>NUCLEOTIDE SEQUENCE [LARGE SCALE GENOMIC DNA]</scope>
    <source>
        <strain evidence="2 3">OEW1</strain>
    </source>
</reference>